<dbReference type="PROSITE" id="PS00671">
    <property type="entry name" value="D_2_HYDROXYACID_DH_3"/>
    <property type="match status" value="1"/>
</dbReference>
<dbReference type="PANTHER" id="PTHR42789:SF1">
    <property type="entry name" value="D-ISOMER SPECIFIC 2-HYDROXYACID DEHYDROGENASE FAMILY PROTEIN (AFU_ORTHOLOGUE AFUA_6G10090)"/>
    <property type="match status" value="1"/>
</dbReference>
<dbReference type="RefSeq" id="WP_220304134.1">
    <property type="nucleotide sequence ID" value="NZ_CP080590.1"/>
</dbReference>
<gene>
    <name evidence="7" type="ORF">K1X15_13450</name>
</gene>
<dbReference type="SUPFAM" id="SSF51735">
    <property type="entry name" value="NAD(P)-binding Rossmann-fold domains"/>
    <property type="match status" value="1"/>
</dbReference>
<dbReference type="PANTHER" id="PTHR42789">
    <property type="entry name" value="D-ISOMER SPECIFIC 2-HYDROXYACID DEHYDROGENASE FAMILY PROTEIN (AFU_ORTHOLOGUE AFUA_6G10090)"/>
    <property type="match status" value="1"/>
</dbReference>
<organism evidence="7 8">
    <name type="scientific">Devosia salina</name>
    <dbReference type="NCBI Taxonomy" id="2860336"/>
    <lineage>
        <taxon>Bacteria</taxon>
        <taxon>Pseudomonadati</taxon>
        <taxon>Pseudomonadota</taxon>
        <taxon>Alphaproteobacteria</taxon>
        <taxon>Hyphomicrobiales</taxon>
        <taxon>Devosiaceae</taxon>
        <taxon>Devosia</taxon>
    </lineage>
</organism>
<dbReference type="Pfam" id="PF00389">
    <property type="entry name" value="2-Hacid_dh"/>
    <property type="match status" value="1"/>
</dbReference>
<evidence type="ECO:0000259" key="6">
    <source>
        <dbReference type="Pfam" id="PF02826"/>
    </source>
</evidence>
<proteinExistence type="inferred from homology"/>
<reference evidence="7 8" key="1">
    <citation type="submission" date="2021-08" db="EMBL/GenBank/DDBJ databases">
        <title>Devosia salina sp. nov., isolated from the South China Sea sediment.</title>
        <authorList>
            <person name="Zhou Z."/>
        </authorList>
    </citation>
    <scope>NUCLEOTIDE SEQUENCE [LARGE SCALE GENOMIC DNA]</scope>
    <source>
        <strain evidence="7 8">SCS-3</strain>
    </source>
</reference>
<accession>A0ABX8WF82</accession>
<evidence type="ECO:0000256" key="3">
    <source>
        <dbReference type="ARBA" id="ARBA00023027"/>
    </source>
</evidence>
<feature type="domain" description="D-isomer specific 2-hydroxyacid dehydrogenase NAD-binding" evidence="6">
    <location>
        <begin position="115"/>
        <end position="286"/>
    </location>
</feature>
<protein>
    <submittedName>
        <fullName evidence="7">Hydroxyacid dehydrogenase</fullName>
    </submittedName>
</protein>
<evidence type="ECO:0000256" key="1">
    <source>
        <dbReference type="ARBA" id="ARBA00005854"/>
    </source>
</evidence>
<dbReference type="InterPro" id="IPR006140">
    <property type="entry name" value="D-isomer_DH_NAD-bd"/>
</dbReference>
<keyword evidence="3" id="KW-0520">NAD</keyword>
<evidence type="ECO:0000256" key="2">
    <source>
        <dbReference type="ARBA" id="ARBA00023002"/>
    </source>
</evidence>
<dbReference type="InterPro" id="IPR036291">
    <property type="entry name" value="NAD(P)-bd_dom_sf"/>
</dbReference>
<dbReference type="Pfam" id="PF02826">
    <property type="entry name" value="2-Hacid_dh_C"/>
    <property type="match status" value="1"/>
</dbReference>
<dbReference type="SUPFAM" id="SSF52283">
    <property type="entry name" value="Formate/glycerate dehydrogenase catalytic domain-like"/>
    <property type="match status" value="1"/>
</dbReference>
<evidence type="ECO:0000259" key="5">
    <source>
        <dbReference type="Pfam" id="PF00389"/>
    </source>
</evidence>
<evidence type="ECO:0000313" key="7">
    <source>
        <dbReference type="EMBL" id="QYO75636.1"/>
    </source>
</evidence>
<keyword evidence="2 4" id="KW-0560">Oxidoreductase</keyword>
<comment type="similarity">
    <text evidence="1 4">Belongs to the D-isomer specific 2-hydroxyacid dehydrogenase family.</text>
</comment>
<dbReference type="InterPro" id="IPR006139">
    <property type="entry name" value="D-isomer_2_OHA_DH_cat_dom"/>
</dbReference>
<dbReference type="Proteomes" id="UP000825799">
    <property type="component" value="Chromosome"/>
</dbReference>
<dbReference type="EMBL" id="CP080590">
    <property type="protein sequence ID" value="QYO75636.1"/>
    <property type="molecule type" value="Genomic_DNA"/>
</dbReference>
<evidence type="ECO:0000256" key="4">
    <source>
        <dbReference type="RuleBase" id="RU003719"/>
    </source>
</evidence>
<feature type="domain" description="D-isomer specific 2-hydroxyacid dehydrogenase catalytic" evidence="5">
    <location>
        <begin position="41"/>
        <end position="318"/>
    </location>
</feature>
<dbReference type="InterPro" id="IPR050857">
    <property type="entry name" value="D-2-hydroxyacid_DH"/>
</dbReference>
<dbReference type="Gene3D" id="3.40.50.720">
    <property type="entry name" value="NAD(P)-binding Rossmann-like Domain"/>
    <property type="match status" value="2"/>
</dbReference>
<sequence length="331" mass="35273">MAKVLLPHPLDDMILLYGRGLLDRLDPLASLVLNEDGRHWSAEEVIDRAGDCDVILSFGVTPAGSDLFAALQRLRAFMRWAVDIRNIDVTAASAAGVLVTRGPAAFASGVSELILGLMLDLTRGIATATESYRRGVVPAPAITRDLRGAKLGVIGYGQIARYLCEVAQALGMRILVNDPYTPVEGEGIVAVDRARLLAESDYVVCLATATPETENMMDAAAFAAMKPTAYFINVSRGNLVNEADLKAALDAGTIAGAGLDVGRAHRQMPSLELARHPRVVATPHIGGLTPNSLELQHDEAARQLQAILAGTMPERAVNPAQATRLDPAWRA</sequence>
<keyword evidence="8" id="KW-1185">Reference proteome</keyword>
<dbReference type="InterPro" id="IPR029753">
    <property type="entry name" value="D-isomer_DH_CS"/>
</dbReference>
<name>A0ABX8WF82_9HYPH</name>
<evidence type="ECO:0000313" key="8">
    <source>
        <dbReference type="Proteomes" id="UP000825799"/>
    </source>
</evidence>